<keyword evidence="2" id="KW-1185">Reference proteome</keyword>
<dbReference type="PANTHER" id="PTHR42866">
    <property type="entry name" value="3-DEOXY-MANNO-OCTULOSONATE CYTIDYLYLTRANSFERASE"/>
    <property type="match status" value="1"/>
</dbReference>
<dbReference type="SUPFAM" id="SSF53448">
    <property type="entry name" value="Nucleotide-diphospho-sugar transferases"/>
    <property type="match status" value="1"/>
</dbReference>
<dbReference type="EMBL" id="BJYX01000015">
    <property type="protein sequence ID" value="GEO31002.1"/>
    <property type="molecule type" value="Genomic_DNA"/>
</dbReference>
<reference evidence="1 2" key="1">
    <citation type="submission" date="2019-07" db="EMBL/GenBank/DDBJ databases">
        <title>Whole genome shotgun sequence of Terrabacter aerolatus NBRC 106305.</title>
        <authorList>
            <person name="Hosoyama A."/>
            <person name="Uohara A."/>
            <person name="Ohji S."/>
            <person name="Ichikawa N."/>
        </authorList>
    </citation>
    <scope>NUCLEOTIDE SEQUENCE [LARGE SCALE GENOMIC DNA]</scope>
    <source>
        <strain evidence="1 2">NBRC 106305</strain>
    </source>
</reference>
<organism evidence="1 2">
    <name type="scientific">Terrabacter aerolatus</name>
    <dbReference type="NCBI Taxonomy" id="422442"/>
    <lineage>
        <taxon>Bacteria</taxon>
        <taxon>Bacillati</taxon>
        <taxon>Actinomycetota</taxon>
        <taxon>Actinomycetes</taxon>
        <taxon>Micrococcales</taxon>
        <taxon>Intrasporangiaceae</taxon>
        <taxon>Terrabacter</taxon>
    </lineage>
</organism>
<dbReference type="AlphaFoldDB" id="A0A512D3H2"/>
<dbReference type="GO" id="GO:0005829">
    <property type="term" value="C:cytosol"/>
    <property type="evidence" value="ECO:0007669"/>
    <property type="project" value="TreeGrafter"/>
</dbReference>
<accession>A0A512D3H2</accession>
<dbReference type="PANTHER" id="PTHR42866:SF1">
    <property type="entry name" value="SPORE COAT POLYSACCHARIDE BIOSYNTHESIS PROTEIN SPSF"/>
    <property type="match status" value="1"/>
</dbReference>
<dbReference type="RefSeq" id="WP_147067422.1">
    <property type="nucleotide sequence ID" value="NZ_BAAARO010000008.1"/>
</dbReference>
<evidence type="ECO:0000313" key="2">
    <source>
        <dbReference type="Proteomes" id="UP000321534"/>
    </source>
</evidence>
<dbReference type="Gene3D" id="3.90.550.10">
    <property type="entry name" value="Spore Coat Polysaccharide Biosynthesis Protein SpsA, Chain A"/>
    <property type="match status" value="1"/>
</dbReference>
<gene>
    <name evidence="1" type="ORF">TAE01_28120</name>
</gene>
<protein>
    <recommendedName>
        <fullName evidence="3">Cytidylyltransferase</fullName>
    </recommendedName>
</protein>
<dbReference type="InterPro" id="IPR003329">
    <property type="entry name" value="Cytidylyl_trans"/>
</dbReference>
<dbReference type="OrthoDB" id="9801052at2"/>
<comment type="caution">
    <text evidence="1">The sequence shown here is derived from an EMBL/GenBank/DDBJ whole genome shotgun (WGS) entry which is preliminary data.</text>
</comment>
<proteinExistence type="predicted"/>
<dbReference type="InterPro" id="IPR036812">
    <property type="entry name" value="NAD(P)_OxRdtase_dom_sf"/>
</dbReference>
<dbReference type="Gene3D" id="3.20.20.100">
    <property type="entry name" value="NADP-dependent oxidoreductase domain"/>
    <property type="match status" value="1"/>
</dbReference>
<name>A0A512D3H2_9MICO</name>
<sequence>MPRTRVVIQSRLNSSRLPGKAMLTIAGMPLIELVARRAGRTGHEVVVATSAEQYDERIASHLHAVGIEVVRGSLDDVLGRFVQATADLDETDRVVRLTGDNPLADADLVDELIAAVDASGHTYGRVDIERVPEGLGAEVFTVRALRDADEQATASYDREHVTPWLRRTLGELLFVPVGCPDGVEAYRATVDVLGDYVRVSSLFDGESDPVGQPWPTLMTRLVERVDGAGARVTAVRTDAGRLSRVVLSARNFDVATRDERPAERAERLRSLIAEAIERGVTHIEVGRADGRSEELLQACAEPALVKRFGIISRVAPRPLEDESAIADELAVEASVERTFASLGRRGVDVLVFPGSVAAARGWERARAYREDRLVSVLGLVVEDAADLAWAVGTPDVAYVEVRGHESLDESQLTALRDRGCALVVEAAGETLPSWATTDLVTTVEPEVLDHAIRAFGTQRTA</sequence>
<dbReference type="InterPro" id="IPR029044">
    <property type="entry name" value="Nucleotide-diphossugar_trans"/>
</dbReference>
<dbReference type="Proteomes" id="UP000321534">
    <property type="component" value="Unassembled WGS sequence"/>
</dbReference>
<evidence type="ECO:0008006" key="3">
    <source>
        <dbReference type="Google" id="ProtNLM"/>
    </source>
</evidence>
<evidence type="ECO:0000313" key="1">
    <source>
        <dbReference type="EMBL" id="GEO31002.1"/>
    </source>
</evidence>
<dbReference type="Pfam" id="PF02348">
    <property type="entry name" value="CTP_transf_3"/>
    <property type="match status" value="1"/>
</dbReference>